<evidence type="ECO:0000313" key="2">
    <source>
        <dbReference type="EMBL" id="PZT54340.1"/>
    </source>
</evidence>
<dbReference type="RefSeq" id="WP_111271496.1">
    <property type="nucleotide sequence ID" value="NZ_QKWW01000048.1"/>
</dbReference>
<dbReference type="InterPro" id="IPR010982">
    <property type="entry name" value="Lambda_DNA-bd_dom_sf"/>
</dbReference>
<dbReference type="EMBL" id="QKWW01000048">
    <property type="protein sequence ID" value="PZT54340.1"/>
    <property type="molecule type" value="Genomic_DNA"/>
</dbReference>
<dbReference type="CDD" id="cd00093">
    <property type="entry name" value="HTH_XRE"/>
    <property type="match status" value="1"/>
</dbReference>
<dbReference type="AlphaFoldDB" id="A0A2W6P3P8"/>
<dbReference type="Pfam" id="PF01381">
    <property type="entry name" value="HTH_3"/>
    <property type="match status" value="1"/>
</dbReference>
<dbReference type="GO" id="GO:0003677">
    <property type="term" value="F:DNA binding"/>
    <property type="evidence" value="ECO:0007669"/>
    <property type="project" value="InterPro"/>
</dbReference>
<evidence type="ECO:0000259" key="1">
    <source>
        <dbReference type="PROSITE" id="PS50943"/>
    </source>
</evidence>
<protein>
    <submittedName>
        <fullName evidence="2">XRE family transcriptional regulator</fullName>
    </submittedName>
</protein>
<dbReference type="SUPFAM" id="SSF47413">
    <property type="entry name" value="lambda repressor-like DNA-binding domains"/>
    <property type="match status" value="1"/>
</dbReference>
<proteinExistence type="predicted"/>
<dbReference type="Proteomes" id="UP000249204">
    <property type="component" value="Unassembled WGS sequence"/>
</dbReference>
<dbReference type="InterPro" id="IPR001387">
    <property type="entry name" value="Cro/C1-type_HTH"/>
</dbReference>
<dbReference type="Gene3D" id="1.10.260.40">
    <property type="entry name" value="lambda repressor-like DNA-binding domains"/>
    <property type="match status" value="1"/>
</dbReference>
<dbReference type="SMART" id="SM00530">
    <property type="entry name" value="HTH_XRE"/>
    <property type="match status" value="1"/>
</dbReference>
<gene>
    <name evidence="2" type="ORF">DN757_17580</name>
</gene>
<accession>A0A2W6P3P8</accession>
<feature type="domain" description="HTH cro/C1-type" evidence="1">
    <location>
        <begin position="8"/>
        <end position="64"/>
    </location>
</feature>
<evidence type="ECO:0000313" key="3">
    <source>
        <dbReference type="Proteomes" id="UP000249204"/>
    </source>
</evidence>
<comment type="caution">
    <text evidence="2">The sequence shown here is derived from an EMBL/GenBank/DDBJ whole genome shotgun (WGS) entry which is preliminary data.</text>
</comment>
<name>A0A2W6P3P8_9BACL</name>
<dbReference type="PROSITE" id="PS50943">
    <property type="entry name" value="HTH_CROC1"/>
    <property type="match status" value="1"/>
</dbReference>
<organism evidence="2 3">
    <name type="scientific">Paenibacillus silvae</name>
    <dbReference type="NCBI Taxonomy" id="1325358"/>
    <lineage>
        <taxon>Bacteria</taxon>
        <taxon>Bacillati</taxon>
        <taxon>Bacillota</taxon>
        <taxon>Bacilli</taxon>
        <taxon>Bacillales</taxon>
        <taxon>Paenibacillaceae</taxon>
        <taxon>Paenibacillus</taxon>
    </lineage>
</organism>
<sequence length="80" mass="9061">MLKVKIKLKEVLKQRNLTQKQLESMSGVSQARISKLAKADRQEVNLDMLTKIAAALDIKDISELIQFEEVLDIDHAPDSK</sequence>
<reference evidence="2 3" key="1">
    <citation type="submission" date="2018-06" db="EMBL/GenBank/DDBJ databases">
        <title>Isolation of heavy metals resistant Paenibacillus silvae NC2 from Gold-Copper mine in ZiJin, China.</title>
        <authorList>
            <person name="Xu J."/>
            <person name="Mazhar H.S."/>
            <person name="Rensing C."/>
        </authorList>
    </citation>
    <scope>NUCLEOTIDE SEQUENCE [LARGE SCALE GENOMIC DNA]</scope>
    <source>
        <strain evidence="2 3">NC2</strain>
    </source>
</reference>